<protein>
    <submittedName>
        <fullName evidence="2">Uncharacterized protein</fullName>
    </submittedName>
</protein>
<gene>
    <name evidence="2" type="ORF">ERS007739_03096</name>
</gene>
<dbReference type="AlphaFoldDB" id="A0A916PGU0"/>
<feature type="region of interest" description="Disordered" evidence="1">
    <location>
        <begin position="1"/>
        <end position="24"/>
    </location>
</feature>
<dbReference type="Proteomes" id="UP000039021">
    <property type="component" value="Unassembled WGS sequence"/>
</dbReference>
<evidence type="ECO:0000313" key="2">
    <source>
        <dbReference type="EMBL" id="COY80078.1"/>
    </source>
</evidence>
<sequence length="41" mass="4125">MASARVNPPPAESPAMTVVFGSSPSSSKRVYTAAISSRATG</sequence>
<evidence type="ECO:0000256" key="1">
    <source>
        <dbReference type="SAM" id="MobiDB-lite"/>
    </source>
</evidence>
<reference evidence="3" key="1">
    <citation type="submission" date="2015-03" db="EMBL/GenBank/DDBJ databases">
        <authorList>
            <consortium name="Pathogen Informatics"/>
        </authorList>
    </citation>
    <scope>NUCLEOTIDE SEQUENCE [LARGE SCALE GENOMIC DNA]</scope>
    <source>
        <strain evidence="3">N09902308</strain>
    </source>
</reference>
<dbReference type="EMBL" id="CSBK01001539">
    <property type="protein sequence ID" value="COY80078.1"/>
    <property type="molecule type" value="Genomic_DNA"/>
</dbReference>
<evidence type="ECO:0000313" key="3">
    <source>
        <dbReference type="Proteomes" id="UP000039021"/>
    </source>
</evidence>
<proteinExistence type="predicted"/>
<comment type="caution">
    <text evidence="2">The sequence shown here is derived from an EMBL/GenBank/DDBJ whole genome shotgun (WGS) entry which is preliminary data.</text>
</comment>
<accession>A0A916PGU0</accession>
<name>A0A916PGU0_MYCTX</name>
<organism evidence="2 3">
    <name type="scientific">Mycobacterium tuberculosis</name>
    <dbReference type="NCBI Taxonomy" id="1773"/>
    <lineage>
        <taxon>Bacteria</taxon>
        <taxon>Bacillati</taxon>
        <taxon>Actinomycetota</taxon>
        <taxon>Actinomycetes</taxon>
        <taxon>Mycobacteriales</taxon>
        <taxon>Mycobacteriaceae</taxon>
        <taxon>Mycobacterium</taxon>
        <taxon>Mycobacterium tuberculosis complex</taxon>
    </lineage>
</organism>